<feature type="active site" description="Charge relay system" evidence="5">
    <location>
        <position position="453"/>
    </location>
</feature>
<dbReference type="GO" id="GO:0004252">
    <property type="term" value="F:serine-type endopeptidase activity"/>
    <property type="evidence" value="ECO:0007669"/>
    <property type="project" value="UniProtKB-UniRule"/>
</dbReference>
<dbReference type="PANTHER" id="PTHR43806">
    <property type="entry name" value="PEPTIDASE S8"/>
    <property type="match status" value="1"/>
</dbReference>
<gene>
    <name evidence="7" type="ORF">BOTNAR_0524g00070</name>
</gene>
<accession>A0A4Z1HL25</accession>
<dbReference type="STRING" id="278944.A0A4Z1HL25"/>
<dbReference type="OrthoDB" id="5386278at2759"/>
<dbReference type="InterPro" id="IPR050131">
    <property type="entry name" value="Peptidase_S8_subtilisin-like"/>
</dbReference>
<reference evidence="7 8" key="1">
    <citation type="submission" date="2017-12" db="EMBL/GenBank/DDBJ databases">
        <title>Comparative genomics of Botrytis spp.</title>
        <authorList>
            <person name="Valero-Jimenez C.A."/>
            <person name="Tapia P."/>
            <person name="Veloso J."/>
            <person name="Silva-Moreno E."/>
            <person name="Staats M."/>
            <person name="Valdes J.H."/>
            <person name="Van Kan J.A.L."/>
        </authorList>
    </citation>
    <scope>NUCLEOTIDE SEQUENCE [LARGE SCALE GENOMIC DNA]</scope>
    <source>
        <strain evidence="7 8">MUCL2120</strain>
    </source>
</reference>
<evidence type="ECO:0000256" key="3">
    <source>
        <dbReference type="ARBA" id="ARBA00022801"/>
    </source>
</evidence>
<organism evidence="7 8">
    <name type="scientific">Botryotinia narcissicola</name>
    <dbReference type="NCBI Taxonomy" id="278944"/>
    <lineage>
        <taxon>Eukaryota</taxon>
        <taxon>Fungi</taxon>
        <taxon>Dikarya</taxon>
        <taxon>Ascomycota</taxon>
        <taxon>Pezizomycotina</taxon>
        <taxon>Leotiomycetes</taxon>
        <taxon>Helotiales</taxon>
        <taxon>Sclerotiniaceae</taxon>
        <taxon>Botryotinia</taxon>
    </lineage>
</organism>
<evidence type="ECO:0000256" key="1">
    <source>
        <dbReference type="ARBA" id="ARBA00011073"/>
    </source>
</evidence>
<dbReference type="InterPro" id="IPR000209">
    <property type="entry name" value="Peptidase_S8/S53_dom"/>
</dbReference>
<dbReference type="Pfam" id="PF00082">
    <property type="entry name" value="Peptidase_S8"/>
    <property type="match status" value="1"/>
</dbReference>
<evidence type="ECO:0000256" key="4">
    <source>
        <dbReference type="ARBA" id="ARBA00022825"/>
    </source>
</evidence>
<name>A0A4Z1HL25_9HELO</name>
<keyword evidence="8" id="KW-1185">Reference proteome</keyword>
<dbReference type="CDD" id="cd07491">
    <property type="entry name" value="Peptidases_S8_7"/>
    <property type="match status" value="1"/>
</dbReference>
<keyword evidence="4 5" id="KW-0720">Serine protease</keyword>
<dbReference type="PANTHER" id="PTHR43806:SF58">
    <property type="entry name" value="ALKALINE PROTEASE 1-RELATED"/>
    <property type="match status" value="1"/>
</dbReference>
<evidence type="ECO:0000259" key="6">
    <source>
        <dbReference type="Pfam" id="PF00082"/>
    </source>
</evidence>
<dbReference type="AlphaFoldDB" id="A0A4Z1HL25"/>
<feature type="active site" description="Charge relay system" evidence="5">
    <location>
        <position position="256"/>
    </location>
</feature>
<proteinExistence type="inferred from homology"/>
<dbReference type="EMBL" id="PQXJ01000524">
    <property type="protein sequence ID" value="TGO47460.1"/>
    <property type="molecule type" value="Genomic_DNA"/>
</dbReference>
<dbReference type="GO" id="GO:0006508">
    <property type="term" value="P:proteolysis"/>
    <property type="evidence" value="ECO:0007669"/>
    <property type="project" value="UniProtKB-KW"/>
</dbReference>
<dbReference type="SUPFAM" id="SSF52743">
    <property type="entry name" value="Subtilisin-like"/>
    <property type="match status" value="1"/>
</dbReference>
<dbReference type="Gene3D" id="3.40.50.200">
    <property type="entry name" value="Peptidase S8/S53 domain"/>
    <property type="match status" value="1"/>
</dbReference>
<dbReference type="InterPro" id="IPR015500">
    <property type="entry name" value="Peptidase_S8_subtilisin-rel"/>
</dbReference>
<evidence type="ECO:0000313" key="7">
    <source>
        <dbReference type="EMBL" id="TGO47460.1"/>
    </source>
</evidence>
<dbReference type="InterPro" id="IPR036852">
    <property type="entry name" value="Peptidase_S8/S53_dom_sf"/>
</dbReference>
<keyword evidence="3 5" id="KW-0378">Hydrolase</keyword>
<evidence type="ECO:0000313" key="8">
    <source>
        <dbReference type="Proteomes" id="UP000297452"/>
    </source>
</evidence>
<evidence type="ECO:0000256" key="5">
    <source>
        <dbReference type="PROSITE-ProRule" id="PRU01240"/>
    </source>
</evidence>
<dbReference type="PRINTS" id="PR00723">
    <property type="entry name" value="SUBTILISIN"/>
</dbReference>
<feature type="active site" description="Charge relay system" evidence="5">
    <location>
        <position position="296"/>
    </location>
</feature>
<keyword evidence="2 5" id="KW-0645">Protease</keyword>
<comment type="similarity">
    <text evidence="1 5">Belongs to the peptidase S8 family.</text>
</comment>
<evidence type="ECO:0000256" key="2">
    <source>
        <dbReference type="ARBA" id="ARBA00022670"/>
    </source>
</evidence>
<dbReference type="PROSITE" id="PS51892">
    <property type="entry name" value="SUBTILASE"/>
    <property type="match status" value="1"/>
</dbReference>
<feature type="domain" description="Peptidase S8/S53" evidence="6">
    <location>
        <begin position="250"/>
        <end position="469"/>
    </location>
</feature>
<protein>
    <recommendedName>
        <fullName evidence="6">Peptidase S8/S53 domain-containing protein</fullName>
    </recommendedName>
</protein>
<comment type="caution">
    <text evidence="7">The sequence shown here is derived from an EMBL/GenBank/DDBJ whole genome shotgun (WGS) entry which is preliminary data.</text>
</comment>
<dbReference type="Proteomes" id="UP000297452">
    <property type="component" value="Unassembled WGS sequence"/>
</dbReference>
<sequence length="578" mass="65125">MAGIPNRLASHLKFESILKYVALPKLAIEAHKSKGENKRLRRILTFSWQVKSYTDLINFDSLSTGKQRGLNDLKQVFDWLRYLGVKSIIKVMVIDDGDPSHADSAIEGALCGFKVEIWDWKKIDICSDVIANSTNIVKDVSLYCSGNKSVQMGWTSPHGFLNSEKFPLGQEDSKQLEKYINWFKEEVNSAKERMKHEIKVEVTLDNMEVSYASEFQNTEGSMEIGNKWVDCMKDFAKFIGSNEEGKKSPIKIAVIDDGVDSSFDIFDRKITTGQSFCPHPNSTDLMNSYFIPSGQHGTRMAMLILQICPNAKLYIARLDEYRKLDGDGKRQITTKSAAEAIQWAVDCDVDIISMSWSLEEQKPQSDAMKKLESAISNAELKHILMFCSASDQGNSATNDSFPGATNKCIRIGAATDTGKRLSWVVEDVDFLFPGKEIPFRDHDNKTVRESGSSVATAAATGLAAVLINCTKILGGSEDNGYFREKRNIEKAFKRLSQATSKEHYPLVYLFFDKKFRNYLASAHGNTWKKTSISIPEQAWDDVSKKALRKLIHEIKVWKLFIPNDNYDLSLTKCIGRNL</sequence>